<evidence type="ECO:0008006" key="3">
    <source>
        <dbReference type="Google" id="ProtNLM"/>
    </source>
</evidence>
<evidence type="ECO:0000313" key="2">
    <source>
        <dbReference type="Proteomes" id="UP000199305"/>
    </source>
</evidence>
<dbReference type="STRING" id="658219.SAMN05216212_2149"/>
<dbReference type="GO" id="GO:0008270">
    <property type="term" value="F:zinc ion binding"/>
    <property type="evidence" value="ECO:0007669"/>
    <property type="project" value="UniProtKB-KW"/>
</dbReference>
<dbReference type="InterPro" id="IPR050952">
    <property type="entry name" value="TRIM-NHL_E3_ligases"/>
</dbReference>
<dbReference type="PANTHER" id="PTHR24104">
    <property type="entry name" value="E3 UBIQUITIN-PROTEIN LIGASE NHLRC1-RELATED"/>
    <property type="match status" value="1"/>
</dbReference>
<gene>
    <name evidence="1" type="ORF">SAMN05216212_2149</name>
</gene>
<organism evidence="1 2">
    <name type="scientific">Microbulbifer yueqingensis</name>
    <dbReference type="NCBI Taxonomy" id="658219"/>
    <lineage>
        <taxon>Bacteria</taxon>
        <taxon>Pseudomonadati</taxon>
        <taxon>Pseudomonadota</taxon>
        <taxon>Gammaproteobacteria</taxon>
        <taxon>Cellvibrionales</taxon>
        <taxon>Microbulbiferaceae</taxon>
        <taxon>Microbulbifer</taxon>
    </lineage>
</organism>
<dbReference type="AlphaFoldDB" id="A0A1G9AUS6"/>
<name>A0A1G9AUS6_9GAMM</name>
<dbReference type="InterPro" id="IPR011042">
    <property type="entry name" value="6-blade_b-propeller_TolB-like"/>
</dbReference>
<keyword evidence="2" id="KW-1185">Reference proteome</keyword>
<dbReference type="EMBL" id="FNFH01000003">
    <property type="protein sequence ID" value="SDK30420.1"/>
    <property type="molecule type" value="Genomic_DNA"/>
</dbReference>
<dbReference type="RefSeq" id="WP_091513240.1">
    <property type="nucleotide sequence ID" value="NZ_FNFH01000003.1"/>
</dbReference>
<proteinExistence type="predicted"/>
<sequence length="735" mass="77949">MEGQPRSSASSICFSVLFLLVLGAFTGVDPARADTLAGAAYGGSPAVADHYTPNLFPGEPGLLPGRERRLHGRVEGNGNPQPGYRVSLYVSYAGRDYAKVLATTRTDSYGKFRLRYRQPFGLSLKLRPVYFVIADRGPAMLASAIGTGPRVPGSVVVNERTTVATGTAFAQFIKGRQITGNLHGMLNAVHMAANMANPESGELAAVLASPPNGTDTETLRTFNSLANVVASCVADPGNCLALFSATSRPGEPPSRTVVQALANATRFPAYPNYPRIADDPLFLLSLASPIYQPTRRARPTSWLLFLKFTGGQYSAQDSDNLINGPGNIAIDRRGFAWINDNYVPAKPDEFACAGQRLLKFYPWGETFPGVPYFGGGLSGAGFGITLDPRGNVWVGNFGFEAAACADGTVPPDPRDKIPATHNSVSLFHPSGTPLSPFRGFTRGDIFWPQATVSDHEGNIWVANCGNDSVTIIPRGNPARARNIPLPGGGTEPDSDSPLLKPFAIAIDPRGRAWVTGNKAQQVYIVSLDGSVEPVRTSQAVLSWPMGISGDSRGNMWVSSSDTVNIVCIDPLDSQGGANPSIVFFPADGGEPQQFAGTGGLTIPWGNAVDGDDTVWVFNFGRVPLESADDDQVWPDTGVSRFCGSGNCPHGLELGDPISPDTGYTSDALERVTGGAVDPSGNLWLLNNWRKDGPLFYSTNPGGNSFVIVPGAAKPVKTPLIGPPRSFAASHLTVKQ</sequence>
<reference evidence="2" key="1">
    <citation type="submission" date="2016-10" db="EMBL/GenBank/DDBJ databases">
        <authorList>
            <person name="Varghese N."/>
            <person name="Submissions S."/>
        </authorList>
    </citation>
    <scope>NUCLEOTIDE SEQUENCE [LARGE SCALE GENOMIC DNA]</scope>
    <source>
        <strain evidence="2">CGMCC 1.10658</strain>
    </source>
</reference>
<dbReference type="PANTHER" id="PTHR24104:SF25">
    <property type="entry name" value="PROTEIN LIN-41"/>
    <property type="match status" value="1"/>
</dbReference>
<dbReference type="OrthoDB" id="9787204at2"/>
<accession>A0A1G9AUS6</accession>
<evidence type="ECO:0000313" key="1">
    <source>
        <dbReference type="EMBL" id="SDK30420.1"/>
    </source>
</evidence>
<dbReference type="SUPFAM" id="SSF101898">
    <property type="entry name" value="NHL repeat"/>
    <property type="match status" value="1"/>
</dbReference>
<protein>
    <recommendedName>
        <fullName evidence="3">NHL repeat-containing protein</fullName>
    </recommendedName>
</protein>
<dbReference type="Gene3D" id="2.120.10.30">
    <property type="entry name" value="TolB, C-terminal domain"/>
    <property type="match status" value="1"/>
</dbReference>
<dbReference type="Proteomes" id="UP000199305">
    <property type="component" value="Unassembled WGS sequence"/>
</dbReference>